<dbReference type="Pfam" id="PF00005">
    <property type="entry name" value="ABC_tran"/>
    <property type="match status" value="1"/>
</dbReference>
<sequence>MVPVLEARALTKEYARGRLPVTVLRGVDVQVHPSEFLAIMGPSGSGKSTLLHILGALDQPTGGEIRFEGQLVPEWGREPGATEFRRRRLGFVFQSFNLVRSLTARENVGLPLILQGAPASVVERETEVWLKRVGLWDRRDHYPYELSGGEQQRTAVARALVHNPALLLADEPTGNLDSANGLQVLDLLERVCREQGTTVLLVTHDPVAASRADRVVYLRDGRIVDEWEQGRDWTRSMRVQHTLSRLQHLVEGEAS</sequence>
<evidence type="ECO:0000256" key="3">
    <source>
        <dbReference type="ARBA" id="ARBA00022840"/>
    </source>
</evidence>
<keyword evidence="3 5" id="KW-0067">ATP-binding</keyword>
<dbReference type="InterPro" id="IPR017911">
    <property type="entry name" value="MacB-like_ATP-bd"/>
</dbReference>
<dbReference type="InterPro" id="IPR003439">
    <property type="entry name" value="ABC_transporter-like_ATP-bd"/>
</dbReference>
<organism evidence="5 6">
    <name type="scientific">Symbiobacterium thermophilum</name>
    <dbReference type="NCBI Taxonomy" id="2734"/>
    <lineage>
        <taxon>Bacteria</taxon>
        <taxon>Bacillati</taxon>
        <taxon>Bacillota</taxon>
        <taxon>Clostridia</taxon>
        <taxon>Eubacteriales</taxon>
        <taxon>Symbiobacteriaceae</taxon>
        <taxon>Symbiobacterium</taxon>
    </lineage>
</organism>
<reference evidence="6" key="1">
    <citation type="submission" date="2016-04" db="EMBL/GenBank/DDBJ databases">
        <authorList>
            <person name="Antunes L.P."/>
            <person name="Martins L.F."/>
            <person name="Pereira R.V."/>
            <person name="Thomas A.M."/>
            <person name="Barbosa D."/>
            <person name="Nascimento L."/>
            <person name="Silva G.M."/>
            <person name="Condomitti G.W."/>
            <person name="Digiampietri L.A."/>
            <person name="Lombardi K.C."/>
            <person name="Ramos P.L."/>
            <person name="Quaggio R.B."/>
            <person name="Oliveira J.C."/>
            <person name="Pascon R.C."/>
            <person name="Cruz J.B."/>
            <person name="Silva A.M."/>
            <person name="Setubal J.C."/>
        </authorList>
    </citation>
    <scope>NUCLEOTIDE SEQUENCE [LARGE SCALE GENOMIC DNA]</scope>
</reference>
<dbReference type="PROSITE" id="PS50893">
    <property type="entry name" value="ABC_TRANSPORTER_2"/>
    <property type="match status" value="1"/>
</dbReference>
<name>A0A1Y2T787_SYMTR</name>
<dbReference type="PANTHER" id="PTHR24220">
    <property type="entry name" value="IMPORT ATP-BINDING PROTEIN"/>
    <property type="match status" value="1"/>
</dbReference>
<dbReference type="Proteomes" id="UP000194267">
    <property type="component" value="Unassembled WGS sequence"/>
</dbReference>
<dbReference type="GO" id="GO:0022857">
    <property type="term" value="F:transmembrane transporter activity"/>
    <property type="evidence" value="ECO:0007669"/>
    <property type="project" value="UniProtKB-ARBA"/>
</dbReference>
<dbReference type="InterPro" id="IPR003593">
    <property type="entry name" value="AAA+_ATPase"/>
</dbReference>
<dbReference type="InterPro" id="IPR015854">
    <property type="entry name" value="ABC_transpr_LolD-like"/>
</dbReference>
<evidence type="ECO:0000313" key="5">
    <source>
        <dbReference type="EMBL" id="OTA42330.1"/>
    </source>
</evidence>
<protein>
    <submittedName>
        <fullName evidence="5">Peptide ABC transporter ATP-binding protein</fullName>
    </submittedName>
</protein>
<accession>A0A1Y2T787</accession>
<dbReference type="FunFam" id="3.40.50.300:FF:000032">
    <property type="entry name" value="Export ABC transporter ATP-binding protein"/>
    <property type="match status" value="1"/>
</dbReference>
<feature type="domain" description="ABC transporter" evidence="4">
    <location>
        <begin position="5"/>
        <end position="245"/>
    </location>
</feature>
<gene>
    <name evidence="5" type="ORF">A6D92_00045</name>
</gene>
<dbReference type="GO" id="GO:0016887">
    <property type="term" value="F:ATP hydrolysis activity"/>
    <property type="evidence" value="ECO:0007669"/>
    <property type="project" value="InterPro"/>
</dbReference>
<dbReference type="InterPro" id="IPR027417">
    <property type="entry name" value="P-loop_NTPase"/>
</dbReference>
<evidence type="ECO:0000313" key="6">
    <source>
        <dbReference type="Proteomes" id="UP000194267"/>
    </source>
</evidence>
<dbReference type="GO" id="GO:0098796">
    <property type="term" value="C:membrane protein complex"/>
    <property type="evidence" value="ECO:0007669"/>
    <property type="project" value="UniProtKB-ARBA"/>
</dbReference>
<proteinExistence type="predicted"/>
<dbReference type="Gene3D" id="3.40.50.300">
    <property type="entry name" value="P-loop containing nucleotide triphosphate hydrolases"/>
    <property type="match status" value="1"/>
</dbReference>
<dbReference type="CDD" id="cd03255">
    <property type="entry name" value="ABC_MJ0796_LolCDE_FtsE"/>
    <property type="match status" value="1"/>
</dbReference>
<evidence type="ECO:0000256" key="1">
    <source>
        <dbReference type="ARBA" id="ARBA00022448"/>
    </source>
</evidence>
<dbReference type="GO" id="GO:0005524">
    <property type="term" value="F:ATP binding"/>
    <property type="evidence" value="ECO:0007669"/>
    <property type="project" value="UniProtKB-KW"/>
</dbReference>
<dbReference type="AlphaFoldDB" id="A0A1Y2T787"/>
<keyword evidence="2" id="KW-0547">Nucleotide-binding</keyword>
<dbReference type="GO" id="GO:0005886">
    <property type="term" value="C:plasma membrane"/>
    <property type="evidence" value="ECO:0007669"/>
    <property type="project" value="TreeGrafter"/>
</dbReference>
<dbReference type="SUPFAM" id="SSF52540">
    <property type="entry name" value="P-loop containing nucleoside triphosphate hydrolases"/>
    <property type="match status" value="1"/>
</dbReference>
<dbReference type="EMBL" id="LWLV01000002">
    <property type="protein sequence ID" value="OTA42330.1"/>
    <property type="molecule type" value="Genomic_DNA"/>
</dbReference>
<comment type="caution">
    <text evidence="5">The sequence shown here is derived from an EMBL/GenBank/DDBJ whole genome shotgun (WGS) entry which is preliminary data.</text>
</comment>
<dbReference type="OMA" id="YMEQGHI"/>
<keyword evidence="1" id="KW-0813">Transport</keyword>
<dbReference type="SMART" id="SM00382">
    <property type="entry name" value="AAA"/>
    <property type="match status" value="1"/>
</dbReference>
<evidence type="ECO:0000256" key="2">
    <source>
        <dbReference type="ARBA" id="ARBA00022741"/>
    </source>
</evidence>
<evidence type="ECO:0000259" key="4">
    <source>
        <dbReference type="PROSITE" id="PS50893"/>
    </source>
</evidence>